<organism evidence="1 2">
    <name type="scientific">Parabacteroides chartae</name>
    <dbReference type="NCBI Taxonomy" id="1037355"/>
    <lineage>
        <taxon>Bacteria</taxon>
        <taxon>Pseudomonadati</taxon>
        <taxon>Bacteroidota</taxon>
        <taxon>Bacteroidia</taxon>
        <taxon>Bacteroidales</taxon>
        <taxon>Tannerellaceae</taxon>
        <taxon>Parabacteroides</taxon>
    </lineage>
</organism>
<sequence length="48" mass="5853">MDTLQVEYRKVNINKTKTGKHERQGGATRQFVTTETKQIYYENRKYWI</sequence>
<dbReference type="EMBL" id="FUYQ01000009">
    <property type="protein sequence ID" value="SKB52818.1"/>
    <property type="molecule type" value="Genomic_DNA"/>
</dbReference>
<dbReference type="AlphaFoldDB" id="A0A1T5BZM8"/>
<reference evidence="2" key="1">
    <citation type="submission" date="2017-02" db="EMBL/GenBank/DDBJ databases">
        <authorList>
            <person name="Varghese N."/>
            <person name="Submissions S."/>
        </authorList>
    </citation>
    <scope>NUCLEOTIDE SEQUENCE [LARGE SCALE GENOMIC DNA]</scope>
    <source>
        <strain evidence="2">DSM 24967</strain>
    </source>
</reference>
<evidence type="ECO:0000313" key="1">
    <source>
        <dbReference type="EMBL" id="SKB52818.1"/>
    </source>
</evidence>
<protein>
    <submittedName>
        <fullName evidence="1">Uncharacterized protein</fullName>
    </submittedName>
</protein>
<proteinExistence type="predicted"/>
<keyword evidence="2" id="KW-1185">Reference proteome</keyword>
<accession>A0A1T5BZM8</accession>
<gene>
    <name evidence="1" type="ORF">SAMN05660349_01631</name>
</gene>
<dbReference type="Proteomes" id="UP000190852">
    <property type="component" value="Unassembled WGS sequence"/>
</dbReference>
<evidence type="ECO:0000313" key="2">
    <source>
        <dbReference type="Proteomes" id="UP000190852"/>
    </source>
</evidence>
<name>A0A1T5BZM8_9BACT</name>